<dbReference type="STRING" id="869213.GCA_000517085_04446"/>
<sequence>MKKLTSSSALFLMAMCCLLESVVAQKPIVPDPTFYVDSLNRYYMQADLPVFLSISHDLDSEGKKLAPSDQGDVMNERKAIYMDGHGKHKLRHMDGHQGKTLDAFTIYADGRAPKTYVRPNDAPIYKGKDRLFFGAGLVLSLEARDEMSGLKRIYISKNKEPFSGFVDDLEVLQEGDYLLQYYATDRVGNTEATKQYRFTLDLTPPKTYYHIVGIAKNQIISTSTRLYLTSSDSLSGVAHTYYCFDEDVWKVYSGSDFDVAQLADGHHTLSYYSVDMVNNKAAKEQLKFYLDKTAPIVSADVLGDKFIVGDKVYYSGRTKLKLTAVDNKSGIKDVLYAIDNDEFGAYTDPFYLPGKTGKHIVKYFARDNVDNDKKYSEYKHVVGIVYVDLTGPDLNYVLKGAHFKKGNMHYISAKTDVVLQASDRESGLKQIKYRIDGSEELDYIKPLNIEEDGLHKITIVGYDNVNNRNVEHFECTVDNVPSDIFVTYSASPMDTINQIPVYPSYTSIFLAGTDAGTECHRISYSINGQAFQVYDNKITGFKKNVDVELKIVAEDKVNNKSEIVINFKTNSL</sequence>
<feature type="signal peptide" evidence="1">
    <location>
        <begin position="1"/>
        <end position="24"/>
    </location>
</feature>
<accession>W7YAQ4</accession>
<comment type="caution">
    <text evidence="3">The sequence shown here is derived from an EMBL/GenBank/DDBJ whole genome shotgun (WGS) entry which is preliminary data.</text>
</comment>
<keyword evidence="4" id="KW-1185">Reference proteome</keyword>
<dbReference type="InterPro" id="IPR022038">
    <property type="entry name" value="Ig-like_bact"/>
</dbReference>
<evidence type="ECO:0000256" key="1">
    <source>
        <dbReference type="SAM" id="SignalP"/>
    </source>
</evidence>
<proteinExistence type="predicted"/>
<evidence type="ECO:0000313" key="4">
    <source>
        <dbReference type="Proteomes" id="UP000019402"/>
    </source>
</evidence>
<name>W7YAQ4_9BACT</name>
<protein>
    <recommendedName>
        <fullName evidence="2">Ig-like domain-containing protein</fullName>
    </recommendedName>
</protein>
<evidence type="ECO:0000259" key="2">
    <source>
        <dbReference type="Pfam" id="PF13750"/>
    </source>
</evidence>
<dbReference type="NCBIfam" id="NF047446">
    <property type="entry name" value="barrel_OmpL47"/>
    <property type="match status" value="4"/>
</dbReference>
<dbReference type="RefSeq" id="WP_027473661.1">
    <property type="nucleotide sequence ID" value="NZ_BAMD01000001.1"/>
</dbReference>
<feature type="domain" description="Ig-like" evidence="2">
    <location>
        <begin position="256"/>
        <end position="305"/>
    </location>
</feature>
<dbReference type="Proteomes" id="UP000019402">
    <property type="component" value="Unassembled WGS sequence"/>
</dbReference>
<dbReference type="EMBL" id="BAMD01000001">
    <property type="protein sequence ID" value="GAF01431.1"/>
    <property type="molecule type" value="Genomic_DNA"/>
</dbReference>
<dbReference type="InterPro" id="IPR058094">
    <property type="entry name" value="Ig-like_OmpL47-like"/>
</dbReference>
<organism evidence="3 4">
    <name type="scientific">Saccharicrinis fermentans DSM 9555 = JCM 21142</name>
    <dbReference type="NCBI Taxonomy" id="869213"/>
    <lineage>
        <taxon>Bacteria</taxon>
        <taxon>Pseudomonadati</taxon>
        <taxon>Bacteroidota</taxon>
        <taxon>Bacteroidia</taxon>
        <taxon>Marinilabiliales</taxon>
        <taxon>Marinilabiliaceae</taxon>
        <taxon>Saccharicrinis</taxon>
    </lineage>
</organism>
<dbReference type="Pfam" id="PF13750">
    <property type="entry name" value="Big_3_3"/>
    <property type="match status" value="1"/>
</dbReference>
<dbReference type="OrthoDB" id="1111884at2"/>
<gene>
    <name evidence="3" type="ORF">JCM21142_38</name>
</gene>
<dbReference type="Gene3D" id="3.30.1920.20">
    <property type="match status" value="2"/>
</dbReference>
<keyword evidence="1" id="KW-0732">Signal</keyword>
<dbReference type="eggNOG" id="COG3386">
    <property type="taxonomic scope" value="Bacteria"/>
</dbReference>
<feature type="chain" id="PRO_5005717129" description="Ig-like domain-containing protein" evidence="1">
    <location>
        <begin position="25"/>
        <end position="572"/>
    </location>
</feature>
<evidence type="ECO:0000313" key="3">
    <source>
        <dbReference type="EMBL" id="GAF01431.1"/>
    </source>
</evidence>
<dbReference type="AlphaFoldDB" id="W7YAQ4"/>
<reference evidence="3 4" key="1">
    <citation type="journal article" date="2014" name="Genome Announc.">
        <title>Draft Genome Sequence of Cytophaga fermentans JCM 21142T, a Facultative Anaerobe Isolated from Marine Mud.</title>
        <authorList>
            <person name="Starns D."/>
            <person name="Oshima K."/>
            <person name="Suda W."/>
            <person name="Iino T."/>
            <person name="Yuki M."/>
            <person name="Inoue J."/>
            <person name="Kitamura K."/>
            <person name="Iida T."/>
            <person name="Darby A."/>
            <person name="Hattori M."/>
            <person name="Ohkuma M."/>
        </authorList>
    </citation>
    <scope>NUCLEOTIDE SEQUENCE [LARGE SCALE GENOMIC DNA]</scope>
    <source>
        <strain evidence="3 4">JCM 21142</strain>
    </source>
</reference>